<name>A0A244CQR7_PSEDV</name>
<keyword evidence="2 4" id="KW-0807">Transducer</keyword>
<evidence type="ECO:0000256" key="4">
    <source>
        <dbReference type="PROSITE-ProRule" id="PRU00284"/>
    </source>
</evidence>
<dbReference type="FunFam" id="1.10.287.950:FF:000001">
    <property type="entry name" value="Methyl-accepting chemotaxis sensory transducer"/>
    <property type="match status" value="1"/>
</dbReference>
<dbReference type="InterPro" id="IPR003660">
    <property type="entry name" value="HAMP_dom"/>
</dbReference>
<feature type="transmembrane region" description="Helical" evidence="5">
    <location>
        <begin position="355"/>
        <end position="378"/>
    </location>
</feature>
<evidence type="ECO:0000313" key="8">
    <source>
        <dbReference type="EMBL" id="OUL57529.1"/>
    </source>
</evidence>
<protein>
    <submittedName>
        <fullName evidence="8">Methyl-accepting chemotaxis protein</fullName>
    </submittedName>
</protein>
<dbReference type="Pfam" id="PF00672">
    <property type="entry name" value="HAMP"/>
    <property type="match status" value="1"/>
</dbReference>
<dbReference type="InterPro" id="IPR004089">
    <property type="entry name" value="MCPsignal_dom"/>
</dbReference>
<accession>A0A244CQR7</accession>
<feature type="domain" description="HAMP" evidence="7">
    <location>
        <begin position="375"/>
        <end position="429"/>
    </location>
</feature>
<dbReference type="AlphaFoldDB" id="A0A244CQR7"/>
<evidence type="ECO:0000313" key="9">
    <source>
        <dbReference type="Proteomes" id="UP000194841"/>
    </source>
</evidence>
<dbReference type="Gene3D" id="1.10.287.950">
    <property type="entry name" value="Methyl-accepting chemotaxis protein"/>
    <property type="match status" value="1"/>
</dbReference>
<dbReference type="Pfam" id="PF00015">
    <property type="entry name" value="MCPsignal"/>
    <property type="match status" value="1"/>
</dbReference>
<dbReference type="SMART" id="SM00304">
    <property type="entry name" value="HAMP"/>
    <property type="match status" value="1"/>
</dbReference>
<evidence type="ECO:0000256" key="3">
    <source>
        <dbReference type="ARBA" id="ARBA00029447"/>
    </source>
</evidence>
<reference evidence="8 9" key="1">
    <citation type="submission" date="2017-02" db="EMBL/GenBank/DDBJ databases">
        <title>Pseudoalteromonas ulvae TC14 Genome.</title>
        <authorList>
            <person name="Molmeret M."/>
        </authorList>
    </citation>
    <scope>NUCLEOTIDE SEQUENCE [LARGE SCALE GENOMIC DNA]</scope>
    <source>
        <strain evidence="8">TC14</strain>
    </source>
</reference>
<keyword evidence="5" id="KW-0472">Membrane</keyword>
<dbReference type="PANTHER" id="PTHR32089">
    <property type="entry name" value="METHYL-ACCEPTING CHEMOTAXIS PROTEIN MCPB"/>
    <property type="match status" value="1"/>
</dbReference>
<dbReference type="RefSeq" id="WP_086744112.1">
    <property type="nucleotide sequence ID" value="NZ_MWPV01000003.1"/>
</dbReference>
<evidence type="ECO:0000259" key="6">
    <source>
        <dbReference type="PROSITE" id="PS50111"/>
    </source>
</evidence>
<evidence type="ECO:0000256" key="5">
    <source>
        <dbReference type="SAM" id="Phobius"/>
    </source>
</evidence>
<evidence type="ECO:0000259" key="7">
    <source>
        <dbReference type="PROSITE" id="PS50885"/>
    </source>
</evidence>
<keyword evidence="5" id="KW-1133">Transmembrane helix</keyword>
<dbReference type="GO" id="GO:0016020">
    <property type="term" value="C:membrane"/>
    <property type="evidence" value="ECO:0007669"/>
    <property type="project" value="UniProtKB-SubCell"/>
</dbReference>
<dbReference type="EMBL" id="MWPV01000003">
    <property type="protein sequence ID" value="OUL57529.1"/>
    <property type="molecule type" value="Genomic_DNA"/>
</dbReference>
<dbReference type="SUPFAM" id="SSF58104">
    <property type="entry name" value="Methyl-accepting chemotaxis protein (MCP) signaling domain"/>
    <property type="match status" value="1"/>
</dbReference>
<keyword evidence="5" id="KW-0812">Transmembrane</keyword>
<dbReference type="SMART" id="SM00283">
    <property type="entry name" value="MA"/>
    <property type="match status" value="1"/>
</dbReference>
<dbReference type="Gene3D" id="3.30.450.20">
    <property type="entry name" value="PAS domain"/>
    <property type="match status" value="1"/>
</dbReference>
<dbReference type="GO" id="GO:0006935">
    <property type="term" value="P:chemotaxis"/>
    <property type="evidence" value="ECO:0007669"/>
    <property type="project" value="UniProtKB-ARBA"/>
</dbReference>
<dbReference type="CDD" id="cd11386">
    <property type="entry name" value="MCP_signal"/>
    <property type="match status" value="1"/>
</dbReference>
<dbReference type="OrthoDB" id="2489132at2"/>
<comment type="similarity">
    <text evidence="3">Belongs to the methyl-accepting chemotaxis (MCP) protein family.</text>
</comment>
<dbReference type="CDD" id="cd12913">
    <property type="entry name" value="PDC1_MCP_like"/>
    <property type="match status" value="1"/>
</dbReference>
<organism evidence="8 9">
    <name type="scientific">Pseudoalteromonas ulvae</name>
    <dbReference type="NCBI Taxonomy" id="107327"/>
    <lineage>
        <taxon>Bacteria</taxon>
        <taxon>Pseudomonadati</taxon>
        <taxon>Pseudomonadota</taxon>
        <taxon>Gammaproteobacteria</taxon>
        <taxon>Alteromonadales</taxon>
        <taxon>Pseudoalteromonadaceae</taxon>
        <taxon>Pseudoalteromonas</taxon>
    </lineage>
</organism>
<dbReference type="GO" id="GO:0007165">
    <property type="term" value="P:signal transduction"/>
    <property type="evidence" value="ECO:0007669"/>
    <property type="project" value="UniProtKB-KW"/>
</dbReference>
<keyword evidence="9" id="KW-1185">Reference proteome</keyword>
<dbReference type="Proteomes" id="UP000194841">
    <property type="component" value="Unassembled WGS sequence"/>
</dbReference>
<feature type="domain" description="Methyl-accepting transducer" evidence="6">
    <location>
        <begin position="434"/>
        <end position="670"/>
    </location>
</feature>
<dbReference type="PROSITE" id="PS50885">
    <property type="entry name" value="HAMP"/>
    <property type="match status" value="1"/>
</dbReference>
<proteinExistence type="inferred from homology"/>
<comment type="caution">
    <text evidence="8">The sequence shown here is derived from an EMBL/GenBank/DDBJ whole genome shotgun (WGS) entry which is preliminary data.</text>
</comment>
<evidence type="ECO:0000256" key="2">
    <source>
        <dbReference type="ARBA" id="ARBA00023224"/>
    </source>
</evidence>
<comment type="subcellular location">
    <subcellularLocation>
        <location evidence="1">Membrane</location>
    </subcellularLocation>
</comment>
<dbReference type="Pfam" id="PF22673">
    <property type="entry name" value="MCP-like_PDC_1"/>
    <property type="match status" value="1"/>
</dbReference>
<dbReference type="PROSITE" id="PS50111">
    <property type="entry name" value="CHEMOTAXIS_TRANSDUC_2"/>
    <property type="match status" value="1"/>
</dbReference>
<sequence>MREVALSKKLLWLSTLAVLMTVVILVSVLLVQLQATNDELSVQAQEAILQEIEVKLHAKAGQEAAHIQGFINEAYRIPYTVAAELSATAETQPLSREMVQIIDRAVLAQSDNISSIYSQFESNGYDNRDQEYTNGQSHSVPTSGTLEVYMTRDKNGSITQHAVEDSSEKYLDKVNEFGKREAEWYLCAKDTKRPCIMEPYLYEITPGNSEMMTSLTVPILKRNQFIGVMGADLNLPVLQEITKKLSKELYNGQARVTLLSELDLIAGSSHYDKKLGRPLKEAIDNEQFALYEKLKQSNALLSTSTDYLVSAEVFIALPGVKWQLLIEVPKELALAGANELKQTLDNNTASLGQTIFLVGIAVALVATIIMSGLIKTIIAPLTLIQTRVDNLASVEGDLTQTIVVEDHAELIALAGGFNRFILRLKELITHLKDIAEQSNLQSQNSAALAQESERYIAEQFREIESVVTAMTQMSSTAQEVANASEFAAGQTNEITNDVLNCEKNLSSAVEQVEVMSQEISDANQAVGKVSARSSDINQILEVIRSIAEQTNLLALNAAIEAARAGEQGRGFAVVADEVRALASKTRSSTDDISRLIESLQVEVASASSIIEKGVSRADNAVKETGHAFETLHDVVEKVQAVSDQVTQIATAAEEQSAVTEEINRNLTRISDAAAHLADLSTQAGSGSTELASLVNEQSSQLAKLKT</sequence>
<feature type="transmembrane region" description="Helical" evidence="5">
    <location>
        <begin position="12"/>
        <end position="33"/>
    </location>
</feature>
<dbReference type="PANTHER" id="PTHR32089:SF117">
    <property type="entry name" value="METHYL ACCEPTING SENSORY TRANSDUCER WITH CACHE_1 SMALL MOLECULE BINDING DOMAIN"/>
    <property type="match status" value="1"/>
</dbReference>
<gene>
    <name evidence="8" type="ORF">B1199_10695</name>
</gene>
<evidence type="ECO:0000256" key="1">
    <source>
        <dbReference type="ARBA" id="ARBA00004370"/>
    </source>
</evidence>